<dbReference type="RefSeq" id="WP_380789640.1">
    <property type="nucleotide sequence ID" value="NZ_JBHTKR010000002.1"/>
</dbReference>
<dbReference type="Proteomes" id="UP001597151">
    <property type="component" value="Unassembled WGS sequence"/>
</dbReference>
<name>A0ABW3TBM8_9RHOB</name>
<organism evidence="1 2">
    <name type="scientific">Seohaeicola saemankumensis</name>
    <dbReference type="NCBI Taxonomy" id="481181"/>
    <lineage>
        <taxon>Bacteria</taxon>
        <taxon>Pseudomonadati</taxon>
        <taxon>Pseudomonadota</taxon>
        <taxon>Alphaproteobacteria</taxon>
        <taxon>Rhodobacterales</taxon>
        <taxon>Roseobacteraceae</taxon>
        <taxon>Seohaeicola</taxon>
    </lineage>
</organism>
<proteinExistence type="predicted"/>
<comment type="caution">
    <text evidence="1">The sequence shown here is derived from an EMBL/GenBank/DDBJ whole genome shotgun (WGS) entry which is preliminary data.</text>
</comment>
<gene>
    <name evidence="1" type="ORF">ACFQ3C_06205</name>
</gene>
<dbReference type="EMBL" id="JBHTKR010000002">
    <property type="protein sequence ID" value="MFD1194256.1"/>
    <property type="molecule type" value="Genomic_DNA"/>
</dbReference>
<sequence>MTAILQTRLGYDPTRRNPLPGIAPMDPDDWIIVDDAHGPQMAERARLLAAQRDRVLALDEGARPAALELLDAVLAVLARRADHAVGAGRVRRPDGVTVTIDRDDPMGTLGHLVQQDLCLMEKRGDEHVLTAAVLCFPASWTLDEKFLRPLTGIHVPVDSYDDTMARRVQRLFDGVQIGRPLWRFNALWYVDPALHQPRRENDRRPERGAQSADYLRTERQSLVRLPQTGAVVFGIHTTVLARDVVQMLWPDAV</sequence>
<evidence type="ECO:0000313" key="2">
    <source>
        <dbReference type="Proteomes" id="UP001597151"/>
    </source>
</evidence>
<dbReference type="InterPro" id="IPR021848">
    <property type="entry name" value="HODM_asu-like"/>
</dbReference>
<reference evidence="2" key="1">
    <citation type="journal article" date="2019" name="Int. J. Syst. Evol. Microbiol.">
        <title>The Global Catalogue of Microorganisms (GCM) 10K type strain sequencing project: providing services to taxonomists for standard genome sequencing and annotation.</title>
        <authorList>
            <consortium name="The Broad Institute Genomics Platform"/>
            <consortium name="The Broad Institute Genome Sequencing Center for Infectious Disease"/>
            <person name="Wu L."/>
            <person name="Ma J."/>
        </authorList>
    </citation>
    <scope>NUCLEOTIDE SEQUENCE [LARGE SCALE GENOMIC DNA]</scope>
    <source>
        <strain evidence="2">CCUG 55328</strain>
    </source>
</reference>
<dbReference type="Pfam" id="PF11927">
    <property type="entry name" value="HODM_asu-like"/>
    <property type="match status" value="1"/>
</dbReference>
<protein>
    <submittedName>
        <fullName evidence="1">DUF3445 domain-containing protein</fullName>
    </submittedName>
</protein>
<accession>A0ABW3TBM8</accession>
<evidence type="ECO:0000313" key="1">
    <source>
        <dbReference type="EMBL" id="MFD1194256.1"/>
    </source>
</evidence>
<keyword evidence="2" id="KW-1185">Reference proteome</keyword>